<evidence type="ECO:0000313" key="2">
    <source>
        <dbReference type="EMBL" id="KAH8024115.1"/>
    </source>
</evidence>
<evidence type="ECO:0000313" key="3">
    <source>
        <dbReference type="Proteomes" id="UP000821866"/>
    </source>
</evidence>
<comment type="caution">
    <text evidence="2">The sequence shown here is derived from an EMBL/GenBank/DDBJ whole genome shotgun (WGS) entry which is preliminary data.</text>
</comment>
<accession>A0A9J6DPU6</accession>
<gene>
    <name evidence="2" type="ORF">HPB51_021736</name>
</gene>
<organism evidence="2 3">
    <name type="scientific">Rhipicephalus microplus</name>
    <name type="common">Cattle tick</name>
    <name type="synonym">Boophilus microplus</name>
    <dbReference type="NCBI Taxonomy" id="6941"/>
    <lineage>
        <taxon>Eukaryota</taxon>
        <taxon>Metazoa</taxon>
        <taxon>Ecdysozoa</taxon>
        <taxon>Arthropoda</taxon>
        <taxon>Chelicerata</taxon>
        <taxon>Arachnida</taxon>
        <taxon>Acari</taxon>
        <taxon>Parasitiformes</taxon>
        <taxon>Ixodida</taxon>
        <taxon>Ixodoidea</taxon>
        <taxon>Ixodidae</taxon>
        <taxon>Rhipicephalinae</taxon>
        <taxon>Rhipicephalus</taxon>
        <taxon>Boophilus</taxon>
    </lineage>
</organism>
<feature type="region of interest" description="Disordered" evidence="1">
    <location>
        <begin position="1"/>
        <end position="52"/>
    </location>
</feature>
<dbReference type="Proteomes" id="UP000821866">
    <property type="component" value="Chromosome 6"/>
</dbReference>
<feature type="region of interest" description="Disordered" evidence="1">
    <location>
        <begin position="92"/>
        <end position="115"/>
    </location>
</feature>
<feature type="compositionally biased region" description="Basic and acidic residues" evidence="1">
    <location>
        <begin position="159"/>
        <end position="177"/>
    </location>
</feature>
<dbReference type="AlphaFoldDB" id="A0A9J6DPU6"/>
<proteinExistence type="predicted"/>
<reference evidence="2" key="1">
    <citation type="journal article" date="2020" name="Cell">
        <title>Large-Scale Comparative Analyses of Tick Genomes Elucidate Their Genetic Diversity and Vector Capacities.</title>
        <authorList>
            <consortium name="Tick Genome and Microbiome Consortium (TIGMIC)"/>
            <person name="Jia N."/>
            <person name="Wang J."/>
            <person name="Shi W."/>
            <person name="Du L."/>
            <person name="Sun Y."/>
            <person name="Zhan W."/>
            <person name="Jiang J.F."/>
            <person name="Wang Q."/>
            <person name="Zhang B."/>
            <person name="Ji P."/>
            <person name="Bell-Sakyi L."/>
            <person name="Cui X.M."/>
            <person name="Yuan T.T."/>
            <person name="Jiang B.G."/>
            <person name="Yang W.F."/>
            <person name="Lam T.T."/>
            <person name="Chang Q.C."/>
            <person name="Ding S.J."/>
            <person name="Wang X.J."/>
            <person name="Zhu J.G."/>
            <person name="Ruan X.D."/>
            <person name="Zhao L."/>
            <person name="Wei J.T."/>
            <person name="Ye R.Z."/>
            <person name="Que T.C."/>
            <person name="Du C.H."/>
            <person name="Zhou Y.H."/>
            <person name="Cheng J.X."/>
            <person name="Dai P.F."/>
            <person name="Guo W.B."/>
            <person name="Han X.H."/>
            <person name="Huang E.J."/>
            <person name="Li L.F."/>
            <person name="Wei W."/>
            <person name="Gao Y.C."/>
            <person name="Liu J.Z."/>
            <person name="Shao H.Z."/>
            <person name="Wang X."/>
            <person name="Wang C.C."/>
            <person name="Yang T.C."/>
            <person name="Huo Q.B."/>
            <person name="Li W."/>
            <person name="Chen H.Y."/>
            <person name="Chen S.E."/>
            <person name="Zhou L.G."/>
            <person name="Ni X.B."/>
            <person name="Tian J.H."/>
            <person name="Sheng Y."/>
            <person name="Liu T."/>
            <person name="Pan Y.S."/>
            <person name="Xia L.Y."/>
            <person name="Li J."/>
            <person name="Zhao F."/>
            <person name="Cao W.C."/>
        </authorList>
    </citation>
    <scope>NUCLEOTIDE SEQUENCE</scope>
    <source>
        <strain evidence="2">Rmic-2018</strain>
    </source>
</reference>
<sequence>METVAGVRGRGTAQRERRQEMAQGEPTRPELRCRRRSRGHNRSAPNPAGESTVASFAPPFIPDFCVSICVLCVDLARQGTYIFVHIAGAGGPTSRRHLRTGGGGSAGGIPSASRERIDSRVEEFSALPSVRWEGSRIAAGTCRLMEGGHGQPRTLAHPRKSERDLSIKPQEEGEATRAEAGGGYRNACPDSRCRRLVRRAPSSCHL</sequence>
<dbReference type="EMBL" id="JABSTU010000008">
    <property type="protein sequence ID" value="KAH8024115.1"/>
    <property type="molecule type" value="Genomic_DNA"/>
</dbReference>
<reference evidence="2" key="2">
    <citation type="submission" date="2021-09" db="EMBL/GenBank/DDBJ databases">
        <authorList>
            <person name="Jia N."/>
            <person name="Wang J."/>
            <person name="Shi W."/>
            <person name="Du L."/>
            <person name="Sun Y."/>
            <person name="Zhan W."/>
            <person name="Jiang J."/>
            <person name="Wang Q."/>
            <person name="Zhang B."/>
            <person name="Ji P."/>
            <person name="Sakyi L.B."/>
            <person name="Cui X."/>
            <person name="Yuan T."/>
            <person name="Jiang B."/>
            <person name="Yang W."/>
            <person name="Lam T.T.-Y."/>
            <person name="Chang Q."/>
            <person name="Ding S."/>
            <person name="Wang X."/>
            <person name="Zhu J."/>
            <person name="Ruan X."/>
            <person name="Zhao L."/>
            <person name="Wei J."/>
            <person name="Que T."/>
            <person name="Du C."/>
            <person name="Cheng J."/>
            <person name="Dai P."/>
            <person name="Han X."/>
            <person name="Huang E."/>
            <person name="Gao Y."/>
            <person name="Liu J."/>
            <person name="Shao H."/>
            <person name="Ye R."/>
            <person name="Li L."/>
            <person name="Wei W."/>
            <person name="Wang X."/>
            <person name="Wang C."/>
            <person name="Huo Q."/>
            <person name="Li W."/>
            <person name="Guo W."/>
            <person name="Chen H."/>
            <person name="Chen S."/>
            <person name="Zhou L."/>
            <person name="Zhou L."/>
            <person name="Ni X."/>
            <person name="Tian J."/>
            <person name="Zhou Y."/>
            <person name="Sheng Y."/>
            <person name="Liu T."/>
            <person name="Pan Y."/>
            <person name="Xia L."/>
            <person name="Li J."/>
            <person name="Zhao F."/>
            <person name="Cao W."/>
        </authorList>
    </citation>
    <scope>NUCLEOTIDE SEQUENCE</scope>
    <source>
        <strain evidence="2">Rmic-2018</strain>
        <tissue evidence="2">Larvae</tissue>
    </source>
</reference>
<name>A0A9J6DPU6_RHIMP</name>
<keyword evidence="3" id="KW-1185">Reference proteome</keyword>
<protein>
    <submittedName>
        <fullName evidence="2">Uncharacterized protein</fullName>
    </submittedName>
</protein>
<evidence type="ECO:0000256" key="1">
    <source>
        <dbReference type="SAM" id="MobiDB-lite"/>
    </source>
</evidence>
<feature type="region of interest" description="Disordered" evidence="1">
    <location>
        <begin position="146"/>
        <end position="184"/>
    </location>
</feature>